<feature type="transmembrane region" description="Helical" evidence="7">
    <location>
        <begin position="268"/>
        <end position="287"/>
    </location>
</feature>
<evidence type="ECO:0000313" key="9">
    <source>
        <dbReference type="EMBL" id="RHJ88544.1"/>
    </source>
</evidence>
<feature type="transmembrane region" description="Helical" evidence="7">
    <location>
        <begin position="26"/>
        <end position="50"/>
    </location>
</feature>
<dbReference type="RefSeq" id="WP_118335222.1">
    <property type="nucleotide sequence ID" value="NZ_AP025567.1"/>
</dbReference>
<proteinExistence type="inferred from homology"/>
<dbReference type="GO" id="GO:0005886">
    <property type="term" value="C:plasma membrane"/>
    <property type="evidence" value="ECO:0007669"/>
    <property type="project" value="UniProtKB-SubCell"/>
</dbReference>
<accession>A0A415E4M1</accession>
<comment type="subcellular location">
    <subcellularLocation>
        <location evidence="1">Cell membrane</location>
        <topology evidence="1">Multi-pass membrane protein</topology>
    </subcellularLocation>
</comment>
<dbReference type="PANTHER" id="PTHR30572:SF4">
    <property type="entry name" value="ABC TRANSPORTER PERMEASE YTRF"/>
    <property type="match status" value="1"/>
</dbReference>
<dbReference type="Pfam" id="PF02687">
    <property type="entry name" value="FtsX"/>
    <property type="match status" value="2"/>
</dbReference>
<evidence type="ECO:0000256" key="3">
    <source>
        <dbReference type="ARBA" id="ARBA00022692"/>
    </source>
</evidence>
<feature type="transmembrane region" description="Helical" evidence="7">
    <location>
        <begin position="319"/>
        <end position="341"/>
    </location>
</feature>
<reference evidence="9 10" key="1">
    <citation type="submission" date="2018-08" db="EMBL/GenBank/DDBJ databases">
        <title>A genome reference for cultivated species of the human gut microbiota.</title>
        <authorList>
            <person name="Zou Y."/>
            <person name="Xue W."/>
            <person name="Luo G."/>
        </authorList>
    </citation>
    <scope>NUCLEOTIDE SEQUENCE [LARGE SCALE GENOMIC DNA]</scope>
    <source>
        <strain evidence="9 10">AM07-24</strain>
    </source>
</reference>
<feature type="transmembrane region" description="Helical" evidence="7">
    <location>
        <begin position="802"/>
        <end position="822"/>
    </location>
</feature>
<feature type="transmembrane region" description="Helical" evidence="7">
    <location>
        <begin position="361"/>
        <end position="381"/>
    </location>
</feature>
<dbReference type="GO" id="GO:0022857">
    <property type="term" value="F:transmembrane transporter activity"/>
    <property type="evidence" value="ECO:0007669"/>
    <property type="project" value="TreeGrafter"/>
</dbReference>
<dbReference type="PANTHER" id="PTHR30572">
    <property type="entry name" value="MEMBRANE COMPONENT OF TRANSPORTER-RELATED"/>
    <property type="match status" value="1"/>
</dbReference>
<evidence type="ECO:0000256" key="1">
    <source>
        <dbReference type="ARBA" id="ARBA00004651"/>
    </source>
</evidence>
<evidence type="ECO:0000256" key="2">
    <source>
        <dbReference type="ARBA" id="ARBA00022475"/>
    </source>
</evidence>
<evidence type="ECO:0000256" key="6">
    <source>
        <dbReference type="ARBA" id="ARBA00038076"/>
    </source>
</evidence>
<dbReference type="Proteomes" id="UP000284841">
    <property type="component" value="Unassembled WGS sequence"/>
</dbReference>
<evidence type="ECO:0000259" key="8">
    <source>
        <dbReference type="Pfam" id="PF02687"/>
    </source>
</evidence>
<keyword evidence="10" id="KW-1185">Reference proteome</keyword>
<feature type="transmembrane region" description="Helical" evidence="7">
    <location>
        <begin position="763"/>
        <end position="782"/>
    </location>
</feature>
<evidence type="ECO:0000256" key="7">
    <source>
        <dbReference type="SAM" id="Phobius"/>
    </source>
</evidence>
<name>A0A415E4M1_9FIRM</name>
<keyword evidence="2" id="KW-1003">Cell membrane</keyword>
<dbReference type="STRING" id="1776384.GCA_900086585_04194"/>
<evidence type="ECO:0000313" key="10">
    <source>
        <dbReference type="Proteomes" id="UP000284841"/>
    </source>
</evidence>
<comment type="similarity">
    <text evidence="6">Belongs to the ABC-4 integral membrane protein family.</text>
</comment>
<feature type="domain" description="ABC3 transporter permease C-terminal" evidence="8">
    <location>
        <begin position="270"/>
        <end position="393"/>
    </location>
</feature>
<gene>
    <name evidence="9" type="ORF">DW099_09195</name>
</gene>
<feature type="domain" description="ABC3 transporter permease C-terminal" evidence="8">
    <location>
        <begin position="714"/>
        <end position="829"/>
    </location>
</feature>
<keyword evidence="5 7" id="KW-0472">Membrane</keyword>
<dbReference type="InterPro" id="IPR003838">
    <property type="entry name" value="ABC3_permease_C"/>
</dbReference>
<sequence>MIKVDSKKTVHSVANRFMKVNKGRNLIAIIAIIMTTVMFTSLFSALLSMMKSTQQQEFRMNVNQSHITAENLTYKKFTEVAKDEKIAAFGCSIMISQLVNEQFVNSATEMRYADKKGAEAVLCTPTQGRMPEKYDEIALSTITLDILDLPRKVGTKVKLQYTLGGKKVSQMFVLSGYWKGDPLSTVQNAWVSKAFCQDKMSKAAAPSLGEKETEGAYTLYIWCEDTFHLTDIVNEMEKKYHISDTYGRIYSNSAYDIFAEDSFPFDSVLVLLLIIFASGYLIIYNIFRISVNNDIRTYGLLKNIGTTGRQLKSIVRRQALTLSVIGIPLGLAIGYFIGLAMTPYLLSDNSAMGVITVQPSINPLIFIASASFAALTIYIGCQMPARIVAKVSPVDAVRINLEEKHKKSGKKTGKITPFTMAFSNMKRSWKRAVLVVISLALPMTLLNASYSLTKSFDYDQFLNIYASYDFDVSGITNSAYSSNMHAVSPEFIDEVTAQKDTEKVALIYNDNITYPLDDKGYENLKKIIDQAEKEKYINGYELEKEKKYLENREAVAHVMGLNREAYEKMKFIEEGPSYEEFAKGDYVIVSDLVQGFGTFYDPGDKITLELEKGKEYTVLAIGWMPYDLTYRFGAIETIFDCSFYLPVSEYTALGGSRNAMMAGIDVKDGKEKAYDQWLTQRTKEIRPSLYVESRLSVLDQCRGFAEKYYMILGLLSAVLFVIGLLNFFNTSSVTIMARRRELALLEAVGQTQKQIRKMLITEGLIYLLTAVLLADTAGMAIARPMILNTVGRAFFFNYHPSLAASFVCLPLMALIAVVVPIYNYRRMSKEAIVERLRND</sequence>
<organism evidence="9 10">
    <name type="scientific">Emergencia timonensis</name>
    <dbReference type="NCBI Taxonomy" id="1776384"/>
    <lineage>
        <taxon>Bacteria</taxon>
        <taxon>Bacillati</taxon>
        <taxon>Bacillota</taxon>
        <taxon>Clostridia</taxon>
        <taxon>Peptostreptococcales</taxon>
        <taxon>Anaerovoracaceae</taxon>
        <taxon>Emergencia</taxon>
    </lineage>
</organism>
<comment type="caution">
    <text evidence="9">The sequence shown here is derived from an EMBL/GenBank/DDBJ whole genome shotgun (WGS) entry which is preliminary data.</text>
</comment>
<protein>
    <submittedName>
        <fullName evidence="9">ABC transporter permease</fullName>
    </submittedName>
</protein>
<keyword evidence="4 7" id="KW-1133">Transmembrane helix</keyword>
<evidence type="ECO:0000256" key="4">
    <source>
        <dbReference type="ARBA" id="ARBA00022989"/>
    </source>
</evidence>
<dbReference type="AlphaFoldDB" id="A0A415E4M1"/>
<dbReference type="InterPro" id="IPR050250">
    <property type="entry name" value="Macrolide_Exporter_MacB"/>
</dbReference>
<feature type="transmembrane region" description="Helical" evidence="7">
    <location>
        <begin position="708"/>
        <end position="728"/>
    </location>
</feature>
<evidence type="ECO:0000256" key="5">
    <source>
        <dbReference type="ARBA" id="ARBA00023136"/>
    </source>
</evidence>
<dbReference type="OrthoDB" id="1694171at2"/>
<keyword evidence="3 7" id="KW-0812">Transmembrane</keyword>
<dbReference type="EMBL" id="QRMS01000002">
    <property type="protein sequence ID" value="RHJ88544.1"/>
    <property type="molecule type" value="Genomic_DNA"/>
</dbReference>
<feature type="transmembrane region" description="Helical" evidence="7">
    <location>
        <begin position="432"/>
        <end position="452"/>
    </location>
</feature>